<dbReference type="RefSeq" id="WP_090214560.1">
    <property type="nucleotide sequence ID" value="NZ_FMWG01000001.1"/>
</dbReference>
<dbReference type="InterPro" id="IPR017871">
    <property type="entry name" value="ABC_transporter-like_CS"/>
</dbReference>
<dbReference type="InterPro" id="IPR011868">
    <property type="entry name" value="ModC_ABC_ATP-bd"/>
</dbReference>
<keyword evidence="2" id="KW-1003">Cell membrane</keyword>
<evidence type="ECO:0000259" key="10">
    <source>
        <dbReference type="PROSITE" id="PS50893"/>
    </source>
</evidence>
<dbReference type="STRING" id="1156985.SAMN04488118_10165"/>
<keyword evidence="1" id="KW-0813">Transport</keyword>
<evidence type="ECO:0000256" key="5">
    <source>
        <dbReference type="ARBA" id="ARBA00022741"/>
    </source>
</evidence>
<keyword evidence="3 9" id="KW-0500">Molybdenum</keyword>
<dbReference type="InterPro" id="IPR003593">
    <property type="entry name" value="AAA+_ATPase"/>
</dbReference>
<proteinExistence type="predicted"/>
<dbReference type="Gene3D" id="3.40.50.300">
    <property type="entry name" value="P-loop containing nucleotide triphosphate hydrolases"/>
    <property type="match status" value="1"/>
</dbReference>
<protein>
    <submittedName>
        <fullName evidence="12">Molybdate transport system ATP-binding protein</fullName>
    </submittedName>
</protein>
<dbReference type="GO" id="GO:0140359">
    <property type="term" value="F:ABC-type transporter activity"/>
    <property type="evidence" value="ECO:0007669"/>
    <property type="project" value="InterPro"/>
</dbReference>
<feature type="domain" description="ABC transporter" evidence="10">
    <location>
        <begin position="4"/>
        <end position="231"/>
    </location>
</feature>
<dbReference type="Pfam" id="PF00005">
    <property type="entry name" value="ABC_tran"/>
    <property type="match status" value="1"/>
</dbReference>
<dbReference type="InterPro" id="IPR005116">
    <property type="entry name" value="Transp-assoc_OB_typ1"/>
</dbReference>
<evidence type="ECO:0000313" key="13">
    <source>
        <dbReference type="Proteomes" id="UP000198767"/>
    </source>
</evidence>
<evidence type="ECO:0000256" key="3">
    <source>
        <dbReference type="ARBA" id="ARBA00022505"/>
    </source>
</evidence>
<evidence type="ECO:0000313" key="12">
    <source>
        <dbReference type="EMBL" id="SCZ49399.1"/>
    </source>
</evidence>
<keyword evidence="8" id="KW-0472">Membrane</keyword>
<evidence type="ECO:0000256" key="1">
    <source>
        <dbReference type="ARBA" id="ARBA00022448"/>
    </source>
</evidence>
<dbReference type="EMBL" id="FMWG01000001">
    <property type="protein sequence ID" value="SCZ49399.1"/>
    <property type="molecule type" value="Genomic_DNA"/>
</dbReference>
<dbReference type="SMART" id="SM00382">
    <property type="entry name" value="AAA"/>
    <property type="match status" value="1"/>
</dbReference>
<keyword evidence="6 12" id="KW-0067">ATP-binding</keyword>
<dbReference type="InterPro" id="IPR008995">
    <property type="entry name" value="Mo/tungstate-bd_C_term_dom"/>
</dbReference>
<dbReference type="PROSITE" id="PS00211">
    <property type="entry name" value="ABC_TRANSPORTER_1"/>
    <property type="match status" value="1"/>
</dbReference>
<dbReference type="InterPro" id="IPR003439">
    <property type="entry name" value="ABC_transporter-like_ATP-bd"/>
</dbReference>
<dbReference type="GO" id="GO:0015098">
    <property type="term" value="F:molybdate ion transmembrane transporter activity"/>
    <property type="evidence" value="ECO:0007669"/>
    <property type="project" value="InterPro"/>
</dbReference>
<dbReference type="GO" id="GO:0005524">
    <property type="term" value="F:ATP binding"/>
    <property type="evidence" value="ECO:0007669"/>
    <property type="project" value="UniProtKB-KW"/>
</dbReference>
<evidence type="ECO:0000256" key="2">
    <source>
        <dbReference type="ARBA" id="ARBA00022475"/>
    </source>
</evidence>
<dbReference type="GO" id="GO:0016020">
    <property type="term" value="C:membrane"/>
    <property type="evidence" value="ECO:0007669"/>
    <property type="project" value="InterPro"/>
</dbReference>
<dbReference type="InterPro" id="IPR027417">
    <property type="entry name" value="P-loop_NTPase"/>
</dbReference>
<evidence type="ECO:0000256" key="7">
    <source>
        <dbReference type="ARBA" id="ARBA00022967"/>
    </source>
</evidence>
<keyword evidence="4" id="KW-0997">Cell inner membrane</keyword>
<evidence type="ECO:0000256" key="6">
    <source>
        <dbReference type="ARBA" id="ARBA00022840"/>
    </source>
</evidence>
<dbReference type="NCBIfam" id="TIGR02142">
    <property type="entry name" value="modC_ABC"/>
    <property type="match status" value="1"/>
</dbReference>
<feature type="domain" description="Mop" evidence="11">
    <location>
        <begin position="289"/>
        <end position="355"/>
    </location>
</feature>
<dbReference type="AlphaFoldDB" id="A0A1G5PK22"/>
<dbReference type="PROSITE" id="PS50893">
    <property type="entry name" value="ABC_TRANSPORTER_2"/>
    <property type="match status" value="1"/>
</dbReference>
<dbReference type="SUPFAM" id="SSF52540">
    <property type="entry name" value="P-loop containing nucleoside triphosphate hydrolases"/>
    <property type="match status" value="1"/>
</dbReference>
<evidence type="ECO:0000259" key="11">
    <source>
        <dbReference type="PROSITE" id="PS51866"/>
    </source>
</evidence>
<evidence type="ECO:0000256" key="8">
    <source>
        <dbReference type="ARBA" id="ARBA00023136"/>
    </source>
</evidence>
<dbReference type="SUPFAM" id="SSF50331">
    <property type="entry name" value="MOP-like"/>
    <property type="match status" value="1"/>
</dbReference>
<reference evidence="12 13" key="1">
    <citation type="submission" date="2016-10" db="EMBL/GenBank/DDBJ databases">
        <authorList>
            <person name="de Groot N.N."/>
        </authorList>
    </citation>
    <scope>NUCLEOTIDE SEQUENCE [LARGE SCALE GENOMIC DNA]</scope>
    <source>
        <strain evidence="12 13">U95</strain>
    </source>
</reference>
<sequence>MLDVRLRHQLARLPLDVEFSTPKGVTALFGPSGAGKTSIVNAVAGLMRPTGARISVSGQVLCDTDLKLWVPPHRREIGYIFQDARLFPHLTVKANLSYGRWFSRHRNQPNFDRIVEMLGLGTLLARRVAALSGGEKQRVAIGRALLAAPKLILADEPLAALDSERKAEILPYFERLRDEVDTPILYVSHSLAEIARLATTVVVLAEGRVVTCAPTKDVLQNPALLQYGDKHAGAVLQMRVETHHADGLTELGSAGESLLLPRLGIAVGSPVCVRIAAQDVILSTEHPTGLSALNIIAGTIKQVHQDINCGATVAVQTAAGVILARLTLRSLQALNLQEGSPCYAIVKSVALADTDQL</sequence>
<dbReference type="Proteomes" id="UP000198767">
    <property type="component" value="Unassembled WGS sequence"/>
</dbReference>
<dbReference type="PROSITE" id="PS51866">
    <property type="entry name" value="MOP"/>
    <property type="match status" value="1"/>
</dbReference>
<accession>A0A1G5PK22</accession>
<evidence type="ECO:0000256" key="4">
    <source>
        <dbReference type="ARBA" id="ARBA00022519"/>
    </source>
</evidence>
<name>A0A1G5PK22_9RHOB</name>
<keyword evidence="7" id="KW-1278">Translocase</keyword>
<dbReference type="Pfam" id="PF03459">
    <property type="entry name" value="TOBE"/>
    <property type="match status" value="1"/>
</dbReference>
<dbReference type="GO" id="GO:0016887">
    <property type="term" value="F:ATP hydrolysis activity"/>
    <property type="evidence" value="ECO:0007669"/>
    <property type="project" value="InterPro"/>
</dbReference>
<dbReference type="InterPro" id="IPR004606">
    <property type="entry name" value="Mop_domain"/>
</dbReference>
<keyword evidence="5" id="KW-0547">Nucleotide-binding</keyword>
<gene>
    <name evidence="12" type="ORF">SAMN04488118_10165</name>
</gene>
<evidence type="ECO:0000256" key="9">
    <source>
        <dbReference type="PROSITE-ProRule" id="PRU01213"/>
    </source>
</evidence>
<dbReference type="OrthoDB" id="9802264at2"/>
<dbReference type="PANTHER" id="PTHR43514:SF4">
    <property type="entry name" value="ABC TRANSPORTER I FAMILY MEMBER 10"/>
    <property type="match status" value="1"/>
</dbReference>
<dbReference type="InterPro" id="IPR050334">
    <property type="entry name" value="Molybdenum_import_ModC"/>
</dbReference>
<dbReference type="Gene3D" id="2.40.50.100">
    <property type="match status" value="1"/>
</dbReference>
<dbReference type="PANTHER" id="PTHR43514">
    <property type="entry name" value="ABC TRANSPORTER I FAMILY MEMBER 10"/>
    <property type="match status" value="1"/>
</dbReference>
<keyword evidence="13" id="KW-1185">Reference proteome</keyword>
<organism evidence="12 13">
    <name type="scientific">Epibacterium ulvae</name>
    <dbReference type="NCBI Taxonomy" id="1156985"/>
    <lineage>
        <taxon>Bacteria</taxon>
        <taxon>Pseudomonadati</taxon>
        <taxon>Pseudomonadota</taxon>
        <taxon>Alphaproteobacteria</taxon>
        <taxon>Rhodobacterales</taxon>
        <taxon>Roseobacteraceae</taxon>
        <taxon>Epibacterium</taxon>
    </lineage>
</organism>